<organism evidence="1 2">
    <name type="scientific">Pseudoalteromonas fuliginea</name>
    <dbReference type="NCBI Taxonomy" id="1872678"/>
    <lineage>
        <taxon>Bacteria</taxon>
        <taxon>Pseudomonadati</taxon>
        <taxon>Pseudomonadota</taxon>
        <taxon>Gammaproteobacteria</taxon>
        <taxon>Alteromonadales</taxon>
        <taxon>Pseudoalteromonadaceae</taxon>
        <taxon>Pseudoalteromonas</taxon>
    </lineage>
</organism>
<proteinExistence type="predicted"/>
<comment type="caution">
    <text evidence="1">The sequence shown here is derived from an EMBL/GenBank/DDBJ whole genome shotgun (WGS) entry which is preliminary data.</text>
</comment>
<dbReference type="EMBL" id="JJNZ01000037">
    <property type="protein sequence ID" value="KDC50577.1"/>
    <property type="molecule type" value="Genomic_DNA"/>
</dbReference>
<protein>
    <submittedName>
        <fullName evidence="1">Uncharacterized protein</fullName>
    </submittedName>
</protein>
<reference evidence="1 2" key="1">
    <citation type="submission" date="2014-04" db="EMBL/GenBank/DDBJ databases">
        <title>Pseudoalteromonas galatheae sp. nov., isolated from a deep-sea polychaete near Canal Concepcion, Chile.</title>
        <authorList>
            <person name="Machado H.R."/>
            <person name="Gram L."/>
            <person name="Vynne N.G."/>
        </authorList>
    </citation>
    <scope>NUCLEOTIDE SEQUENCE [LARGE SCALE GENOMIC DNA]</scope>
    <source>
        <strain evidence="1 2">KMM216</strain>
    </source>
</reference>
<evidence type="ECO:0000313" key="2">
    <source>
        <dbReference type="Proteomes" id="UP000027154"/>
    </source>
</evidence>
<evidence type="ECO:0000313" key="1">
    <source>
        <dbReference type="EMBL" id="KDC50577.1"/>
    </source>
</evidence>
<accession>A0ABD3Y8N2</accession>
<sequence>MLLFGGWYESKRNVRVSIKPSAKGWLKLAEMVESVELLIPIQQTDKLCSRDKDAGKTRKLCSALTWSKPIG</sequence>
<name>A0ABD3Y8N2_9GAMM</name>
<dbReference type="AlphaFoldDB" id="A0ABD3Y8N2"/>
<dbReference type="Proteomes" id="UP000027154">
    <property type="component" value="Unassembled WGS sequence"/>
</dbReference>
<gene>
    <name evidence="1" type="ORF">DC53_12025</name>
</gene>